<feature type="region of interest" description="Disordered" evidence="1">
    <location>
        <begin position="88"/>
        <end position="261"/>
    </location>
</feature>
<feature type="compositionally biased region" description="Basic and acidic residues" evidence="1">
    <location>
        <begin position="88"/>
        <end position="104"/>
    </location>
</feature>
<evidence type="ECO:0000313" key="5">
    <source>
        <dbReference type="Proteomes" id="UP000248536"/>
    </source>
</evidence>
<sequence length="533" mass="58581">MGKKNLEQVFKETFIDFQDIPEDKVWQSIEASLDKKEKKRILPIWWKLGGVAAVLAILFYIINPFGGIDDNSQIIITNTETKDTIEKKESTEKGGLENELKLEVNNEQELTEIKKDDNKGDPVENSSSNTQNDAANSLNKNQSIKVNEQITATSTNQKRQGFEKDNALKNKKEGAVAFTNNPDVKKTKVEENPAGFTPDKNKSTSIASVDESEKNESSNDIPQNKKLKSGVSIENTTQEDAVAQVEEKEEKGKEEKGKEEKEIVEKKSIFDVIEEQEQEAVVENTKRKWSIGPSVAPVYFSATGEGSPIHSNFSSNPKSGNVNLSYGLTVAYDIGKKLKVRSGIHKVDFGYETNNISASSSLEGSTNALIDNIDYNLTSRNLVLDNKSSASNSLASRDPIAAEFSDNVNPAVDGSLVQQLGYIEVPFELSYAIVDKKLGVNIIGGVSSLFLLDGNNSISVEADNLVTEVGEANNANSINFSTNVGVGLNYEFSPKVQFNIEPVFKYQLNTFSETAGTFRPFAVGVYSGISFRF</sequence>
<feature type="domain" description="Outer membrane protein beta-barrel" evidence="3">
    <location>
        <begin position="301"/>
        <end position="504"/>
    </location>
</feature>
<evidence type="ECO:0000256" key="2">
    <source>
        <dbReference type="SAM" id="Phobius"/>
    </source>
</evidence>
<dbReference type="RefSeq" id="WP_112378064.1">
    <property type="nucleotide sequence ID" value="NZ_CP030104.1"/>
</dbReference>
<evidence type="ECO:0000313" key="4">
    <source>
        <dbReference type="EMBL" id="AWX44598.1"/>
    </source>
</evidence>
<feature type="compositionally biased region" description="Basic and acidic residues" evidence="1">
    <location>
        <begin position="111"/>
        <end position="122"/>
    </location>
</feature>
<feature type="compositionally biased region" description="Basic and acidic residues" evidence="1">
    <location>
        <begin position="245"/>
        <end position="261"/>
    </location>
</feature>
<keyword evidence="2" id="KW-0812">Transmembrane</keyword>
<keyword evidence="2" id="KW-1133">Transmembrane helix</keyword>
<dbReference type="KEGG" id="spon:HME9304_01601"/>
<dbReference type="AlphaFoldDB" id="A0A2Z4LTB3"/>
<dbReference type="EMBL" id="CP030104">
    <property type="protein sequence ID" value="AWX44598.1"/>
    <property type="molecule type" value="Genomic_DNA"/>
</dbReference>
<protein>
    <recommendedName>
        <fullName evidence="3">Outer membrane protein beta-barrel domain-containing protein</fullName>
    </recommendedName>
</protein>
<evidence type="ECO:0000259" key="3">
    <source>
        <dbReference type="Pfam" id="PF13568"/>
    </source>
</evidence>
<feature type="compositionally biased region" description="Basic and acidic residues" evidence="1">
    <location>
        <begin position="160"/>
        <end position="174"/>
    </location>
</feature>
<name>A0A2Z4LTB3_9FLAO</name>
<dbReference type="InterPro" id="IPR025665">
    <property type="entry name" value="Beta-barrel_OMP_2"/>
</dbReference>
<keyword evidence="5" id="KW-1185">Reference proteome</keyword>
<accession>A0A2Z4LTB3</accession>
<keyword evidence="2" id="KW-0472">Membrane</keyword>
<reference evidence="4 5" key="1">
    <citation type="submission" date="2018-06" db="EMBL/GenBank/DDBJ databases">
        <title>Spongiibacterium sp. HME9304 Genome sequencing and assembly.</title>
        <authorList>
            <person name="Kang H."/>
            <person name="Kim H."/>
            <person name="Joh K."/>
        </authorList>
    </citation>
    <scope>NUCLEOTIDE SEQUENCE [LARGE SCALE GENOMIC DNA]</scope>
    <source>
        <strain evidence="4 5">HME9304</strain>
    </source>
</reference>
<proteinExistence type="predicted"/>
<dbReference type="Pfam" id="PF13568">
    <property type="entry name" value="OMP_b-brl_2"/>
    <property type="match status" value="1"/>
</dbReference>
<feature type="compositionally biased region" description="Polar residues" evidence="1">
    <location>
        <begin position="124"/>
        <end position="159"/>
    </location>
</feature>
<evidence type="ECO:0000256" key="1">
    <source>
        <dbReference type="SAM" id="MobiDB-lite"/>
    </source>
</evidence>
<dbReference type="OrthoDB" id="1113942at2"/>
<gene>
    <name evidence="4" type="ORF">HME9304_01601</name>
</gene>
<dbReference type="Proteomes" id="UP000248536">
    <property type="component" value="Chromosome"/>
</dbReference>
<feature type="transmembrane region" description="Helical" evidence="2">
    <location>
        <begin position="44"/>
        <end position="62"/>
    </location>
</feature>
<organism evidence="4 5">
    <name type="scientific">Flagellimonas maritima</name>
    <dbReference type="NCBI Taxonomy" id="1383885"/>
    <lineage>
        <taxon>Bacteria</taxon>
        <taxon>Pseudomonadati</taxon>
        <taxon>Bacteroidota</taxon>
        <taxon>Flavobacteriia</taxon>
        <taxon>Flavobacteriales</taxon>
        <taxon>Flavobacteriaceae</taxon>
        <taxon>Flagellimonas</taxon>
    </lineage>
</organism>